<protein>
    <submittedName>
        <fullName evidence="1">Uncharacterized protein</fullName>
    </submittedName>
</protein>
<dbReference type="Proteomes" id="UP000322983">
    <property type="component" value="Chromosome"/>
</dbReference>
<gene>
    <name evidence="1" type="ORF">IC006_0104</name>
</gene>
<dbReference type="KEGG" id="step:IC006_0104"/>
<accession>A0A510DRQ1</accession>
<reference evidence="1 2" key="1">
    <citation type="journal article" date="2020" name="Int. J. Syst. Evol. Microbiol.">
        <title>Sulfuracidifex tepidarius gen. nov., sp. nov. and transfer of Sulfolobus metallicus Huber and Stetter 1992 to the genus Sulfuracidifex as Sulfuracidifex metallicus comb. nov.</title>
        <authorList>
            <person name="Itoh T."/>
            <person name="Miura T."/>
            <person name="Sakai H.D."/>
            <person name="Kato S."/>
            <person name="Ohkuma M."/>
            <person name="Takashina T."/>
        </authorList>
    </citation>
    <scope>NUCLEOTIDE SEQUENCE [LARGE SCALE GENOMIC DNA]</scope>
    <source>
        <strain evidence="1 2">IC-006</strain>
    </source>
</reference>
<dbReference type="EMBL" id="AP018929">
    <property type="protein sequence ID" value="BBG22820.1"/>
    <property type="molecule type" value="Genomic_DNA"/>
</dbReference>
<evidence type="ECO:0000313" key="2">
    <source>
        <dbReference type="Proteomes" id="UP000322983"/>
    </source>
</evidence>
<organism evidence="1 2">
    <name type="scientific">Sulfuracidifex tepidarius</name>
    <dbReference type="NCBI Taxonomy" id="1294262"/>
    <lineage>
        <taxon>Archaea</taxon>
        <taxon>Thermoproteota</taxon>
        <taxon>Thermoprotei</taxon>
        <taxon>Sulfolobales</taxon>
        <taxon>Sulfolobaceae</taxon>
        <taxon>Sulfuracidifex</taxon>
    </lineage>
</organism>
<dbReference type="AlphaFoldDB" id="A0A510DRQ1"/>
<proteinExistence type="predicted"/>
<keyword evidence="2" id="KW-1185">Reference proteome</keyword>
<sequence>MVKDSVAIKVVDGLTFFHKPRFPEIFSCYIMLGFALSQLSR</sequence>
<name>A0A510DRQ1_9CREN</name>
<evidence type="ECO:0000313" key="1">
    <source>
        <dbReference type="EMBL" id="BBG22820.1"/>
    </source>
</evidence>